<evidence type="ECO:0000313" key="2">
    <source>
        <dbReference type="EMBL" id="AIN99480.1"/>
    </source>
</evidence>
<keyword evidence="2" id="KW-0269">Exonuclease</keyword>
<evidence type="ECO:0000313" key="3">
    <source>
        <dbReference type="Proteomes" id="UP000063063"/>
    </source>
</evidence>
<protein>
    <submittedName>
        <fullName evidence="2">DNA exonuclease, putative</fullName>
    </submittedName>
</protein>
<dbReference type="KEGG" id="lpan:LPMP_270980"/>
<dbReference type="VEuPathDB" id="TriTrypDB:LPAL13_270017000"/>
<dbReference type="PANTHER" id="PTHR10060:SF14">
    <property type="entry name" value="RELATED DEOXYRIBONUCLEASE, PUTATIVE-RELATED"/>
    <property type="match status" value="1"/>
</dbReference>
<name>A0A088RU87_LEIPA</name>
<dbReference type="EMBL" id="CP009396">
    <property type="protein sequence ID" value="AIN99480.1"/>
    <property type="molecule type" value="Genomic_DNA"/>
</dbReference>
<keyword evidence="3" id="KW-1185">Reference proteome</keyword>
<dbReference type="GO" id="GO:0008296">
    <property type="term" value="F:3'-5'-DNA exonuclease activity"/>
    <property type="evidence" value="ECO:0007669"/>
    <property type="project" value="TreeGrafter"/>
</dbReference>
<dbReference type="OrthoDB" id="6079689at2759"/>
<evidence type="ECO:0000256" key="1">
    <source>
        <dbReference type="ARBA" id="ARBA00022722"/>
    </source>
</evidence>
<dbReference type="VEuPathDB" id="TriTrypDB:LPMP_270980"/>
<organism evidence="2 3">
    <name type="scientific">Leishmania panamensis</name>
    <dbReference type="NCBI Taxonomy" id="5679"/>
    <lineage>
        <taxon>Eukaryota</taxon>
        <taxon>Discoba</taxon>
        <taxon>Euglenozoa</taxon>
        <taxon>Kinetoplastea</taxon>
        <taxon>Metakinetoplastina</taxon>
        <taxon>Trypanosomatida</taxon>
        <taxon>Trypanosomatidae</taxon>
        <taxon>Leishmaniinae</taxon>
        <taxon>Leishmania</taxon>
        <taxon>Leishmania guyanensis species complex</taxon>
    </lineage>
</organism>
<proteinExistence type="predicted"/>
<dbReference type="GO" id="GO:0005829">
    <property type="term" value="C:cytosol"/>
    <property type="evidence" value="ECO:0007669"/>
    <property type="project" value="TreeGrafter"/>
</dbReference>
<keyword evidence="1" id="KW-0540">Nuclease</keyword>
<dbReference type="InterPro" id="IPR032466">
    <property type="entry name" value="Metal_Hydrolase"/>
</dbReference>
<keyword evidence="2" id="KW-0378">Hydrolase</keyword>
<dbReference type="InterPro" id="IPR050891">
    <property type="entry name" value="TatD-type_Hydrolase"/>
</dbReference>
<accession>A0A088RU87</accession>
<reference evidence="2 3" key="1">
    <citation type="journal article" date="2015" name="Sci. Rep.">
        <title>The genome of Leishmania panamensis: insights into genomics of the L. (Viannia) subgenus.</title>
        <authorList>
            <person name="Llanes A."/>
            <person name="Restrepo C.M."/>
            <person name="Vecchio G.D."/>
            <person name="Anguizola F.J."/>
            <person name="Lleonart R."/>
        </authorList>
    </citation>
    <scope>NUCLEOTIDE SEQUENCE [LARGE SCALE GENOMIC DNA]</scope>
    <source>
        <strain evidence="2 3">MHOM/PA/94/PSC-1</strain>
    </source>
</reference>
<dbReference type="InterPro" id="IPR001130">
    <property type="entry name" value="TatD-like"/>
</dbReference>
<dbReference type="Pfam" id="PF01026">
    <property type="entry name" value="TatD_DNase"/>
    <property type="match status" value="1"/>
</dbReference>
<dbReference type="GeneID" id="22576276"/>
<dbReference type="PANTHER" id="PTHR10060">
    <property type="entry name" value="TATD FAMILY DEOXYRIBONUCLEASE"/>
    <property type="match status" value="1"/>
</dbReference>
<dbReference type="FunFam" id="3.20.20.140:FF:000151">
    <property type="entry name" value="TatD related DNase, putative"/>
    <property type="match status" value="1"/>
</dbReference>
<dbReference type="eggNOG" id="KOG3020">
    <property type="taxonomic scope" value="Eukaryota"/>
</dbReference>
<dbReference type="Gene3D" id="3.20.20.140">
    <property type="entry name" value="Metal-dependent hydrolases"/>
    <property type="match status" value="1"/>
</dbReference>
<dbReference type="AlphaFoldDB" id="A0A088RU87"/>
<dbReference type="Proteomes" id="UP000063063">
    <property type="component" value="Chromosome 27"/>
</dbReference>
<sequence>MLAAAQLRTPPYLVDVAANLTDGVFRGMDWKGNRLRDDDFDNVLARAQERNVQQIIITGTSLAQSVKAIALCRRYPDRRLLCTVGVHPAHCGEFLRPLDLNEIRGVAESDTSMVVAHHNKSAAASTAKQEEVWAQERLDYLVNLVNKNRDVVVAVGEMGIDYAELTCCPREVQEKYFARQLTAFAPLQLPFLFHSRGCGMSFVHQLKDIWTRIAADAAATGAVPDIEGAPSPSVNAQLRGVVHSFNGTLEEQEALLLMGLYLSVNCSAFREASLAAQVTSIPLDRLMFETDAPWCDMRWKDYGAQFVRTIFKTTKRNKPFVMGTCLERRNEPCHLVQVMEEYLGCRKACATGPEDPLSRMDEATLVAAVYENCKHLFHL</sequence>
<gene>
    <name evidence="2" type="ORF">LPMP_270980</name>
</gene>
<dbReference type="CDD" id="cd01310">
    <property type="entry name" value="TatD_DNAse"/>
    <property type="match status" value="1"/>
</dbReference>
<dbReference type="SUPFAM" id="SSF51556">
    <property type="entry name" value="Metallo-dependent hydrolases"/>
    <property type="match status" value="1"/>
</dbReference>
<dbReference type="RefSeq" id="XP_010700187.1">
    <property type="nucleotide sequence ID" value="XM_010701885.1"/>
</dbReference>